<keyword evidence="3" id="KW-1185">Reference proteome</keyword>
<organism evidence="2 3">
    <name type="scientific">Streptomyces alboniger</name>
    <dbReference type="NCBI Taxonomy" id="132473"/>
    <lineage>
        <taxon>Bacteria</taxon>
        <taxon>Bacillati</taxon>
        <taxon>Actinomycetota</taxon>
        <taxon>Actinomycetes</taxon>
        <taxon>Kitasatosporales</taxon>
        <taxon>Streptomycetaceae</taxon>
        <taxon>Streptomyces</taxon>
        <taxon>Streptomyces aurantiacus group</taxon>
    </lineage>
</organism>
<name>A0A5J6HUT2_STRAD</name>
<reference evidence="2 3" key="1">
    <citation type="submission" date="2017-09" db="EMBL/GenBank/DDBJ databases">
        <authorList>
            <person name="Lee N."/>
            <person name="Cho B.-K."/>
        </authorList>
    </citation>
    <scope>NUCLEOTIDE SEQUENCE [LARGE SCALE GENOMIC DNA]</scope>
    <source>
        <strain evidence="2 3">ATCC 12461</strain>
    </source>
</reference>
<protein>
    <submittedName>
        <fullName evidence="2">Uncharacterized protein</fullName>
    </submittedName>
</protein>
<dbReference type="RefSeq" id="WP_055535477.1">
    <property type="nucleotide sequence ID" value="NZ_CP023695.1"/>
</dbReference>
<gene>
    <name evidence="2" type="ORF">CP975_04280</name>
</gene>
<dbReference type="AlphaFoldDB" id="A0A5J6HUT2"/>
<dbReference type="Proteomes" id="UP000326553">
    <property type="component" value="Chromosome"/>
</dbReference>
<sequence>MESDDEQLLRGRVYGQDHDSPGPRPGQRYAELVGGPLDGLLLDVTAWTSADWVRAESDTGIALPTELGRFGAGGRAMYRPRRGDPRRFDWSEDIF</sequence>
<evidence type="ECO:0000313" key="2">
    <source>
        <dbReference type="EMBL" id="QEV22090.1"/>
    </source>
</evidence>
<accession>A0A5J6HUT2</accession>
<proteinExistence type="predicted"/>
<dbReference type="KEGG" id="salw:CP975_04280"/>
<feature type="region of interest" description="Disordered" evidence="1">
    <location>
        <begin position="1"/>
        <end position="29"/>
    </location>
</feature>
<evidence type="ECO:0000313" key="3">
    <source>
        <dbReference type="Proteomes" id="UP000326553"/>
    </source>
</evidence>
<dbReference type="EMBL" id="CP023695">
    <property type="protein sequence ID" value="QEV22090.1"/>
    <property type="molecule type" value="Genomic_DNA"/>
</dbReference>
<dbReference type="OrthoDB" id="3872412at2"/>
<evidence type="ECO:0000256" key="1">
    <source>
        <dbReference type="SAM" id="MobiDB-lite"/>
    </source>
</evidence>